<feature type="transmembrane region" description="Helical" evidence="1">
    <location>
        <begin position="127"/>
        <end position="147"/>
    </location>
</feature>
<feature type="transmembrane region" description="Helical" evidence="1">
    <location>
        <begin position="98"/>
        <end position="121"/>
    </location>
</feature>
<dbReference type="RefSeq" id="WP_215730384.1">
    <property type="nucleotide sequence ID" value="NZ_VFRA01000001.1"/>
</dbReference>
<protein>
    <submittedName>
        <fullName evidence="2">Uncharacterized protein</fullName>
    </submittedName>
</protein>
<dbReference type="AlphaFoldDB" id="A0A8H2K6A5"/>
<organism evidence="2 3">
    <name type="scientific">Rhodoglobus vestalii</name>
    <dbReference type="NCBI Taxonomy" id="193384"/>
    <lineage>
        <taxon>Bacteria</taxon>
        <taxon>Bacillati</taxon>
        <taxon>Actinomycetota</taxon>
        <taxon>Actinomycetes</taxon>
        <taxon>Micrococcales</taxon>
        <taxon>Microbacteriaceae</taxon>
        <taxon>Rhodoglobus</taxon>
    </lineage>
</organism>
<accession>A0A8H2K6A5</accession>
<comment type="caution">
    <text evidence="2">The sequence shown here is derived from an EMBL/GenBank/DDBJ whole genome shotgun (WGS) entry which is preliminary data.</text>
</comment>
<evidence type="ECO:0000313" key="3">
    <source>
        <dbReference type="Proteomes" id="UP000316560"/>
    </source>
</evidence>
<reference evidence="2 3" key="1">
    <citation type="submission" date="2019-06" db="EMBL/GenBank/DDBJ databases">
        <title>Sequencing the genomes of 1000 actinobacteria strains.</title>
        <authorList>
            <person name="Klenk H.-P."/>
        </authorList>
    </citation>
    <scope>NUCLEOTIDE SEQUENCE [LARGE SCALE GENOMIC DNA]</scope>
    <source>
        <strain evidence="2 3">DSM 21947</strain>
    </source>
</reference>
<sequence length="175" mass="18816">MGFSLLGMLVSVAVLAPNLLLLRFPPRPSVPVVVLPRPLAWLERVSQVSCLVVPSIAVPGALIWEWGVIVAAGLVAYYALWARYLIHHRRGSALYAPFGWLPVPMAVFPFVISLGAGAWVSSPWTCVAAILLAAGHVPCAVIIARAIGVNGTVIERRCLSRLMTTSDLLHSAPHR</sequence>
<keyword evidence="1" id="KW-1133">Transmembrane helix</keyword>
<feature type="transmembrane region" description="Helical" evidence="1">
    <location>
        <begin position="63"/>
        <end position="86"/>
    </location>
</feature>
<evidence type="ECO:0000313" key="2">
    <source>
        <dbReference type="EMBL" id="TQO19474.1"/>
    </source>
</evidence>
<gene>
    <name evidence="2" type="ORF">FB472_1028</name>
</gene>
<proteinExistence type="predicted"/>
<dbReference type="EMBL" id="VFRA01000001">
    <property type="protein sequence ID" value="TQO19474.1"/>
    <property type="molecule type" value="Genomic_DNA"/>
</dbReference>
<keyword evidence="1" id="KW-0812">Transmembrane</keyword>
<keyword evidence="1" id="KW-0472">Membrane</keyword>
<name>A0A8H2K6A5_9MICO</name>
<keyword evidence="3" id="KW-1185">Reference proteome</keyword>
<evidence type="ECO:0000256" key="1">
    <source>
        <dbReference type="SAM" id="Phobius"/>
    </source>
</evidence>
<dbReference type="Proteomes" id="UP000316560">
    <property type="component" value="Unassembled WGS sequence"/>
</dbReference>